<evidence type="ECO:0000256" key="12">
    <source>
        <dbReference type="PIRNR" id="PIRNR015601"/>
    </source>
</evidence>
<organism evidence="15 16">
    <name type="scientific">Pacificimonas flava</name>
    <dbReference type="NCBI Taxonomy" id="1234595"/>
    <lineage>
        <taxon>Bacteria</taxon>
        <taxon>Pseudomonadati</taxon>
        <taxon>Pseudomonadota</taxon>
        <taxon>Alphaproteobacteria</taxon>
        <taxon>Sphingomonadales</taxon>
        <taxon>Sphingosinicellaceae</taxon>
        <taxon>Pacificimonas</taxon>
    </lineage>
</organism>
<dbReference type="InterPro" id="IPR046887">
    <property type="entry name" value="RsmE_PUA-like"/>
</dbReference>
<comment type="similarity">
    <text evidence="2 12">Belongs to the RNA methyltransferase RsmE family.</text>
</comment>
<dbReference type="Pfam" id="PF04452">
    <property type="entry name" value="Methyltrans_RNA"/>
    <property type="match status" value="1"/>
</dbReference>
<comment type="caution">
    <text evidence="15">The sequence shown here is derived from an EMBL/GenBank/DDBJ whole genome shotgun (WGS) entry which is preliminary data.</text>
</comment>
<evidence type="ECO:0000256" key="7">
    <source>
        <dbReference type="ARBA" id="ARBA00022603"/>
    </source>
</evidence>
<dbReference type="InterPro" id="IPR015947">
    <property type="entry name" value="PUA-like_sf"/>
</dbReference>
<reference evidence="15 16" key="1">
    <citation type="journal article" date="2013" name="Genome Announc.">
        <title>Draft Genome Sequence of Strain JLT2015T, Belonging to the Family Sphingomonadaceae of the Alphaproteobacteria.</title>
        <authorList>
            <person name="Tang K."/>
            <person name="Liu K."/>
            <person name="Li S."/>
            <person name="Jiao N."/>
        </authorList>
    </citation>
    <scope>NUCLEOTIDE SEQUENCE [LARGE SCALE GENOMIC DNA]</scope>
    <source>
        <strain evidence="15 16">JLT2015</strain>
    </source>
</reference>
<dbReference type="PATRIC" id="fig|1234595.3.peg.2188"/>
<dbReference type="NCBIfam" id="TIGR00046">
    <property type="entry name" value="RsmE family RNA methyltransferase"/>
    <property type="match status" value="1"/>
</dbReference>
<evidence type="ECO:0000256" key="5">
    <source>
        <dbReference type="ARBA" id="ARBA00022490"/>
    </source>
</evidence>
<dbReference type="PIRSF" id="PIRSF015601">
    <property type="entry name" value="MTase_slr0722"/>
    <property type="match status" value="1"/>
</dbReference>
<dbReference type="AlphaFoldDB" id="M2T7G5"/>
<dbReference type="Gene3D" id="2.40.240.20">
    <property type="entry name" value="Hypothetical PUA domain-like, domain 1"/>
    <property type="match status" value="1"/>
</dbReference>
<dbReference type="EC" id="2.1.1.193" evidence="3 12"/>
<dbReference type="GO" id="GO:0070475">
    <property type="term" value="P:rRNA base methylation"/>
    <property type="evidence" value="ECO:0007669"/>
    <property type="project" value="TreeGrafter"/>
</dbReference>
<dbReference type="PANTHER" id="PTHR30027">
    <property type="entry name" value="RIBOSOMAL RNA SMALL SUBUNIT METHYLTRANSFERASE E"/>
    <property type="match status" value="1"/>
</dbReference>
<dbReference type="GO" id="GO:0005737">
    <property type="term" value="C:cytoplasm"/>
    <property type="evidence" value="ECO:0007669"/>
    <property type="project" value="UniProtKB-SubCell"/>
</dbReference>
<keyword evidence="9 12" id="KW-0949">S-adenosyl-L-methionine</keyword>
<dbReference type="Pfam" id="PF20260">
    <property type="entry name" value="PUA_4"/>
    <property type="match status" value="1"/>
</dbReference>
<evidence type="ECO:0000256" key="2">
    <source>
        <dbReference type="ARBA" id="ARBA00005528"/>
    </source>
</evidence>
<evidence type="ECO:0000259" key="14">
    <source>
        <dbReference type="Pfam" id="PF20260"/>
    </source>
</evidence>
<dbReference type="GO" id="GO:0070042">
    <property type="term" value="F:rRNA (uridine-N3-)-methyltransferase activity"/>
    <property type="evidence" value="ECO:0007669"/>
    <property type="project" value="TreeGrafter"/>
</dbReference>
<evidence type="ECO:0000259" key="13">
    <source>
        <dbReference type="Pfam" id="PF04452"/>
    </source>
</evidence>
<name>M2T7G5_9SPHN</name>
<dbReference type="Gene3D" id="3.40.1280.10">
    <property type="match status" value="1"/>
</dbReference>
<evidence type="ECO:0000256" key="10">
    <source>
        <dbReference type="ARBA" id="ARBA00025699"/>
    </source>
</evidence>
<evidence type="ECO:0000256" key="4">
    <source>
        <dbReference type="ARBA" id="ARBA00013673"/>
    </source>
</evidence>
<comment type="function">
    <text evidence="10 12">Specifically methylates the N3 position of the uracil ring of uridine 1498 (m3U1498) in 16S rRNA. Acts on the fully assembled 30S ribosomal subunit.</text>
</comment>
<dbReference type="EMBL" id="AMRV01000007">
    <property type="protein sequence ID" value="EMD82464.1"/>
    <property type="molecule type" value="Genomic_DNA"/>
</dbReference>
<dbReference type="SUPFAM" id="SSF88697">
    <property type="entry name" value="PUA domain-like"/>
    <property type="match status" value="1"/>
</dbReference>
<evidence type="ECO:0000313" key="15">
    <source>
        <dbReference type="EMBL" id="EMD82464.1"/>
    </source>
</evidence>
<dbReference type="CDD" id="cd18084">
    <property type="entry name" value="RsmE-like"/>
    <property type="match status" value="1"/>
</dbReference>
<dbReference type="InterPro" id="IPR029026">
    <property type="entry name" value="tRNA_m1G_MTases_N"/>
</dbReference>
<dbReference type="InterPro" id="IPR029028">
    <property type="entry name" value="Alpha/beta_knot_MTases"/>
</dbReference>
<accession>M2T7G5</accession>
<dbReference type="SUPFAM" id="SSF75217">
    <property type="entry name" value="alpha/beta knot"/>
    <property type="match status" value="1"/>
</dbReference>
<evidence type="ECO:0000256" key="1">
    <source>
        <dbReference type="ARBA" id="ARBA00004496"/>
    </source>
</evidence>
<dbReference type="InterPro" id="IPR046886">
    <property type="entry name" value="RsmE_MTase_dom"/>
</dbReference>
<dbReference type="OrthoDB" id="9815641at2"/>
<comment type="subcellular location">
    <subcellularLocation>
        <location evidence="1 12">Cytoplasm</location>
    </subcellularLocation>
</comment>
<keyword evidence="6 12" id="KW-0698">rRNA processing</keyword>
<protein>
    <recommendedName>
        <fullName evidence="4 12">Ribosomal RNA small subunit methyltransferase E</fullName>
        <ecNumber evidence="3 12">2.1.1.193</ecNumber>
    </recommendedName>
</protein>
<dbReference type="InterPro" id="IPR006700">
    <property type="entry name" value="RsmE"/>
</dbReference>
<feature type="domain" description="Ribosomal RNA small subunit methyltransferase E PUA-like" evidence="14">
    <location>
        <begin position="26"/>
        <end position="68"/>
    </location>
</feature>
<evidence type="ECO:0000256" key="11">
    <source>
        <dbReference type="ARBA" id="ARBA00047944"/>
    </source>
</evidence>
<dbReference type="Proteomes" id="UP000011717">
    <property type="component" value="Unassembled WGS sequence"/>
</dbReference>
<evidence type="ECO:0000256" key="6">
    <source>
        <dbReference type="ARBA" id="ARBA00022552"/>
    </source>
</evidence>
<keyword evidence="5 12" id="KW-0963">Cytoplasm</keyword>
<feature type="domain" description="Ribosomal RNA small subunit methyltransferase E methyltransferase" evidence="13">
    <location>
        <begin position="81"/>
        <end position="234"/>
    </location>
</feature>
<evidence type="ECO:0000256" key="8">
    <source>
        <dbReference type="ARBA" id="ARBA00022679"/>
    </source>
</evidence>
<keyword evidence="16" id="KW-1185">Reference proteome</keyword>
<dbReference type="PANTHER" id="PTHR30027:SF3">
    <property type="entry name" value="16S RRNA (URACIL(1498)-N(3))-METHYLTRANSFERASE"/>
    <property type="match status" value="1"/>
</dbReference>
<evidence type="ECO:0000313" key="16">
    <source>
        <dbReference type="Proteomes" id="UP000011717"/>
    </source>
</evidence>
<comment type="catalytic activity">
    <reaction evidence="11 12">
        <text>uridine(1498) in 16S rRNA + S-adenosyl-L-methionine = N(3)-methyluridine(1498) in 16S rRNA + S-adenosyl-L-homocysteine + H(+)</text>
        <dbReference type="Rhea" id="RHEA:42920"/>
        <dbReference type="Rhea" id="RHEA-COMP:10283"/>
        <dbReference type="Rhea" id="RHEA-COMP:10284"/>
        <dbReference type="ChEBI" id="CHEBI:15378"/>
        <dbReference type="ChEBI" id="CHEBI:57856"/>
        <dbReference type="ChEBI" id="CHEBI:59789"/>
        <dbReference type="ChEBI" id="CHEBI:65315"/>
        <dbReference type="ChEBI" id="CHEBI:74502"/>
        <dbReference type="EC" id="2.1.1.193"/>
    </reaction>
</comment>
<dbReference type="RefSeq" id="WP_008602772.1">
    <property type="nucleotide sequence ID" value="NZ_AMRV01000007.1"/>
</dbReference>
<evidence type="ECO:0000256" key="3">
    <source>
        <dbReference type="ARBA" id="ARBA00012328"/>
    </source>
</evidence>
<dbReference type="NCBIfam" id="NF008696">
    <property type="entry name" value="PRK11713.3-5"/>
    <property type="match status" value="1"/>
</dbReference>
<keyword evidence="7 12" id="KW-0489">Methyltransferase</keyword>
<proteinExistence type="inferred from homology"/>
<gene>
    <name evidence="15" type="ORF">C725_2185</name>
</gene>
<evidence type="ECO:0000256" key="9">
    <source>
        <dbReference type="ARBA" id="ARBA00022691"/>
    </source>
</evidence>
<keyword evidence="8 12" id="KW-0808">Transferase</keyword>
<sequence length="241" mass="26027">MSSGRTPRLFVDEELKAGVATALGPDAARYLGSVLRLGAGADVLLFDDRTGEWRAPIVEIGKRGAVLRPAERTRARERVPDLWLCAAPIKRARFEWMAEKACELGAARFVPVVTAHTEVRGVKAERLRAHMIEAAEQCERTAIPALGEMQALKVLLRDWPEGRALIFCDEEAGGEPALDAMPGEPAAILIGPEGGFNADERARIAAHPAAVRVSLGPRILRADTAAAAALSLWQAARGDWR</sequence>